<protein>
    <submittedName>
        <fullName evidence="1">Uncharacterized protein</fullName>
    </submittedName>
</protein>
<sequence>MPSRTSACVQIIDLRPTRCIRTAIHLGLATERCEYSWTVCPHTWGSDHFHVILSPDAGWAPRCRVCSTVNWTLFRRHCTADPADGHCQQHISNSATAATIVTRAAESTSLEAEGRMAQLTRRAGPPNGGWTQYADATPTSAVSRAGRDGSTTLRLLRSLLQGSSLRQPILAVTVSMGLTETALANLLASHFASRPPGPPPHPTNIVRRATQHNTLHPAWTMDRVAALCNEPFQLHELTKALDRSGRRSAPGADGITFQMLRNLADAEKARLLDCFNAVWSNGQLPESWLTAIVVPILKARKPATAPSSYRPASLTSAACKVMQSMISSVLGLFLEQQTGFRSRRCTADSIGDVISTLEQARIEGETALLVLLDVQSAFDGLPHPLVVHSLDALGASGRMGHFVRAFLSGRFFRVRVGSAQSSPQPVTAGVPQGSVLNPFLFNVALARLPSTIPNGRHSPVHYSVYADDIALWTSSPRRNLPAVRTCHQEALDASVGHLSMTFWYTPGRRLDAVLPVSS</sequence>
<evidence type="ECO:0000313" key="2">
    <source>
        <dbReference type="Proteomes" id="UP000821865"/>
    </source>
</evidence>
<name>A0ACB8CZL6_DERSI</name>
<proteinExistence type="predicted"/>
<gene>
    <name evidence="1" type="ORF">HPB49_021108</name>
</gene>
<comment type="caution">
    <text evidence="1">The sequence shown here is derived from an EMBL/GenBank/DDBJ whole genome shotgun (WGS) entry which is preliminary data.</text>
</comment>
<accession>A0ACB8CZL6</accession>
<dbReference type="Proteomes" id="UP000821865">
    <property type="component" value="Chromosome 4"/>
</dbReference>
<dbReference type="EMBL" id="CM023473">
    <property type="protein sequence ID" value="KAH7954713.1"/>
    <property type="molecule type" value="Genomic_DNA"/>
</dbReference>
<organism evidence="1 2">
    <name type="scientific">Dermacentor silvarum</name>
    <name type="common">Tick</name>
    <dbReference type="NCBI Taxonomy" id="543639"/>
    <lineage>
        <taxon>Eukaryota</taxon>
        <taxon>Metazoa</taxon>
        <taxon>Ecdysozoa</taxon>
        <taxon>Arthropoda</taxon>
        <taxon>Chelicerata</taxon>
        <taxon>Arachnida</taxon>
        <taxon>Acari</taxon>
        <taxon>Parasitiformes</taxon>
        <taxon>Ixodida</taxon>
        <taxon>Ixodoidea</taxon>
        <taxon>Ixodidae</taxon>
        <taxon>Rhipicephalinae</taxon>
        <taxon>Dermacentor</taxon>
    </lineage>
</organism>
<keyword evidence="2" id="KW-1185">Reference proteome</keyword>
<evidence type="ECO:0000313" key="1">
    <source>
        <dbReference type="EMBL" id="KAH7954713.1"/>
    </source>
</evidence>
<reference evidence="1" key="1">
    <citation type="submission" date="2020-05" db="EMBL/GenBank/DDBJ databases">
        <title>Large-scale comparative analyses of tick genomes elucidate their genetic diversity and vector capacities.</title>
        <authorList>
            <person name="Jia N."/>
            <person name="Wang J."/>
            <person name="Shi W."/>
            <person name="Du L."/>
            <person name="Sun Y."/>
            <person name="Zhan W."/>
            <person name="Jiang J."/>
            <person name="Wang Q."/>
            <person name="Zhang B."/>
            <person name="Ji P."/>
            <person name="Sakyi L.B."/>
            <person name="Cui X."/>
            <person name="Yuan T."/>
            <person name="Jiang B."/>
            <person name="Yang W."/>
            <person name="Lam T.T.-Y."/>
            <person name="Chang Q."/>
            <person name="Ding S."/>
            <person name="Wang X."/>
            <person name="Zhu J."/>
            <person name="Ruan X."/>
            <person name="Zhao L."/>
            <person name="Wei J."/>
            <person name="Que T."/>
            <person name="Du C."/>
            <person name="Cheng J."/>
            <person name="Dai P."/>
            <person name="Han X."/>
            <person name="Huang E."/>
            <person name="Gao Y."/>
            <person name="Liu J."/>
            <person name="Shao H."/>
            <person name="Ye R."/>
            <person name="Li L."/>
            <person name="Wei W."/>
            <person name="Wang X."/>
            <person name="Wang C."/>
            <person name="Yang T."/>
            <person name="Huo Q."/>
            <person name="Li W."/>
            <person name="Guo W."/>
            <person name="Chen H."/>
            <person name="Zhou L."/>
            <person name="Ni X."/>
            <person name="Tian J."/>
            <person name="Zhou Y."/>
            <person name="Sheng Y."/>
            <person name="Liu T."/>
            <person name="Pan Y."/>
            <person name="Xia L."/>
            <person name="Li J."/>
            <person name="Zhao F."/>
            <person name="Cao W."/>
        </authorList>
    </citation>
    <scope>NUCLEOTIDE SEQUENCE</scope>
    <source>
        <strain evidence="1">Dsil-2018</strain>
    </source>
</reference>